<feature type="transmembrane region" description="Helical" evidence="13">
    <location>
        <begin position="996"/>
        <end position="1022"/>
    </location>
</feature>
<dbReference type="Pfam" id="PF00702">
    <property type="entry name" value="Hydrolase"/>
    <property type="match status" value="1"/>
</dbReference>
<evidence type="ECO:0000256" key="10">
    <source>
        <dbReference type="ARBA" id="ARBA00022967"/>
    </source>
</evidence>
<evidence type="ECO:0000256" key="5">
    <source>
        <dbReference type="ARBA" id="ARBA00022692"/>
    </source>
</evidence>
<evidence type="ECO:0000256" key="3">
    <source>
        <dbReference type="ARBA" id="ARBA00012517"/>
    </source>
</evidence>
<evidence type="ECO:0000256" key="6">
    <source>
        <dbReference type="ARBA" id="ARBA00022723"/>
    </source>
</evidence>
<dbReference type="Proteomes" id="UP000050790">
    <property type="component" value="Unassembled WGS sequence"/>
</dbReference>
<dbReference type="PRINTS" id="PR00942">
    <property type="entry name" value="CUATPASEI"/>
</dbReference>
<evidence type="ECO:0000256" key="4">
    <source>
        <dbReference type="ARBA" id="ARBA00022448"/>
    </source>
</evidence>
<keyword evidence="11 13" id="KW-1133">Transmembrane helix</keyword>
<dbReference type="SUPFAM" id="SSF81665">
    <property type="entry name" value="Calcium ATPase, transmembrane domain M"/>
    <property type="match status" value="1"/>
</dbReference>
<feature type="domain" description="HMA" evidence="15">
    <location>
        <begin position="608"/>
        <end position="654"/>
    </location>
</feature>
<dbReference type="PANTHER" id="PTHR43520:SF8">
    <property type="entry name" value="P-TYPE CU(+) TRANSPORTER"/>
    <property type="match status" value="1"/>
</dbReference>
<dbReference type="InterPro" id="IPR006121">
    <property type="entry name" value="HMA_dom"/>
</dbReference>
<dbReference type="GO" id="GO:0005802">
    <property type="term" value="C:trans-Golgi network"/>
    <property type="evidence" value="ECO:0007669"/>
    <property type="project" value="UniProtKB-ARBA"/>
</dbReference>
<evidence type="ECO:0000259" key="14">
    <source>
        <dbReference type="Pfam" id="PF00122"/>
    </source>
</evidence>
<keyword evidence="10" id="KW-1278">Translocase</keyword>
<accession>A0AA85AER1</accession>
<feature type="domain" description="P-type ATPase A" evidence="14">
    <location>
        <begin position="887"/>
        <end position="980"/>
    </location>
</feature>
<feature type="transmembrane region" description="Helical" evidence="13">
    <location>
        <begin position="1821"/>
        <end position="1841"/>
    </location>
</feature>
<sequence length="1981" mass="220571">MKLVRFSTISIRGMTCNSCVKLIESVINKQFNVIFVNVSLKFERAIIIYDEESSITPECLAATVNKMGFEAKPVSYEMETFPECLDKTSGKALETCLYVEDLISTDCEDRINQSLVCLPNLVTFRINTSSCTVEIWHLQQVTTSELIDCISMAGFKAITKPQTVSMCTNVSTSNNSRIPSSMKSECLSTIRLSNKANLQSFHQNLLIVKVDGVINTTKLHELLQAYHDSMNLSDCDLHVLASSQNGMLLTINILSPIPCDSSNKGVRLVTVDLMKQISDFLTSKQYPAARIKLLNSVTNNSEVYSVSNHGDQNATNDHPSRDYTSKLNSYEITISIYGMHCHSCVRKIESYFNEESVKQLYNLKNCSVSLSDKEGKFTLEKNSTVQALTQDDLVHITSDLLEINVDKIHLELQKLGFQTSSANVDILPSDQNDQLQLSTTVNYLSEVALNDYLPNTIPYSSSSSLLLSKKYLCTNPTTTTTTTLSNSNGHLSTSLSYQTNGINLNVHHKKCYLHVTGMTCSSCVHNIEQNLLKLKGVHSALVALIAMKAEVVYEPTLITVNQLIKKIEELGFSATLLEQHDNLHGNTGRGTIHFTIHELSANPSECTTIESTLNKTKGVYSAALDLKTKCLRIVYNLNEIGPRDLIKQIENLGYQPVLCRPEQNLHESSSLLRWRSSFYFSLVFAIPTMMIMIIFMLLWPHYVPESCPVHFREISINGQQQQNLLNNSNITNEHTIHYFTTPMIIPGLSVENMLMFLLATPIQIFGGRYFYIHAYKSLTHGIANMDVLIVIATTISYLYSVVILLIAILNRWQHSPRTVFETSPMLLVFVSLGRWLEHIAKGKTSEALTKLLSLHAKEATLIDLSPTDKQKLEDTLQQQTKNLPTNLFTSGIEKRIPIELVHQNDIIKILPGEKVPVDSLILIGSTSCDESLITGESMPVVKKPGSDLIGGSINLASIVWAKATHVGEDSALSQIVRLVEEAQTSKAPVQQLADKIAGYFVPFICLVSLTVFILWITLGFLVPTTIKGYEPGCSIPLLAIDHAFRMAITVLTIACPCALGLATPTAVMVATGTGALAGILIKGGQPLENMHKLTTILFDKTGTITQGRPQVIRIVMFIPPTGEMERSTEVNKCQSPDQSSQLSISSYKPQLCSNISPSRFLYLIASAESTVQHPLANALLIIARTFRRFALSFNSDELLLNTSKEGVNYQNTHNSKMNYDLSNDFAKISQIRTSSGLGVQCNVDLLPYDCPPGPALPKPLDVRSNSFSNQYTELDINAALQMKLTYISCMWPTKNTPSTENNLVNGDHDELNNNNNNSFQKFNDLLSDQSMTYPASSHSTVNELDEYQVLGDCKESIQQKISTNNDIITSQLQQQRHFLNGSERIEWADSTKGGVHSVLIGNREWLKQNNVILPIILSKEYLPDGRESNRQTAGYCNIPTLDSLVSADESQGHTVVYVAIDNILVGLVTISDPIKPEADLIVAALRHRGIRVALLTGDNYRSANAVARQIGIDEVYAEVLPGHKADKIKELQNCTTVRRRNKKNSTMMSMTKIRNKRQNKMKTTKGCISDNTDCLTNIVGDEPNCQIFNSKISNKPNHSKLKSLKKTIPNNNNNNDNSSCHIENELNLSNEELTDDEFNHTIQSTQGKYHEKSIKTTLSIQQFIKQCINVICCFTSQHYNYYSTFVKSSNSLKKHQINSFHQRQIERHHKMKYPKNNLRVSLKKSQRQYVAMIGDGVNDSPALAQADVGIAIGCGADVAVETADVVLIRNSLIDVVGAIDLSKKTVRRIRCNFIAATLYNLIGVPVAAGCLMPFGIELTPWFASAAMAASSLSVIFLSLLLKRWQKPTPASLICPEYVKFLNSRSYEAKSKSGQRRDSQLSSGLHSLTDKVLSLRDNLRTVLTRHRISPIHTNIEAVDNQNLLDTYNNDGDNESESEIMNTQNPFIEKSFISLGTQNFTDNQNNISLEIRKARSWSSRTCR</sequence>
<reference evidence="17" key="1">
    <citation type="submission" date="2023-11" db="UniProtKB">
        <authorList>
            <consortium name="WormBaseParasite"/>
        </authorList>
    </citation>
    <scope>IDENTIFICATION</scope>
</reference>
<dbReference type="InterPro" id="IPR018303">
    <property type="entry name" value="ATPase_P-typ_P_site"/>
</dbReference>
<dbReference type="InterPro" id="IPR001757">
    <property type="entry name" value="P_typ_ATPase"/>
</dbReference>
<keyword evidence="4" id="KW-0813">Transport</keyword>
<evidence type="ECO:0000259" key="15">
    <source>
        <dbReference type="Pfam" id="PF00403"/>
    </source>
</evidence>
<evidence type="ECO:0000256" key="7">
    <source>
        <dbReference type="ARBA" id="ARBA00022741"/>
    </source>
</evidence>
<feature type="domain" description="HMA" evidence="15">
    <location>
        <begin position="514"/>
        <end position="572"/>
    </location>
</feature>
<dbReference type="FunFam" id="2.70.150.10:FF:000002">
    <property type="entry name" value="Copper-transporting ATPase 1, putative"/>
    <property type="match status" value="1"/>
</dbReference>
<dbReference type="InterPro" id="IPR036163">
    <property type="entry name" value="HMA_dom_sf"/>
</dbReference>
<feature type="domain" description="HMA" evidence="15">
    <location>
        <begin position="8"/>
        <end position="70"/>
    </location>
</feature>
<feature type="transmembrane region" description="Helical" evidence="13">
    <location>
        <begin position="678"/>
        <end position="699"/>
    </location>
</feature>
<dbReference type="InterPro" id="IPR008250">
    <property type="entry name" value="ATPase_P-typ_transduc_dom_A_sf"/>
</dbReference>
<keyword evidence="5 13" id="KW-0812">Transmembrane</keyword>
<comment type="similarity">
    <text evidence="2">Belongs to the cation transport ATPase (P-type) (TC 3.A.3) family. Type IB subfamily.</text>
</comment>
<keyword evidence="8" id="KW-0186">Copper</keyword>
<dbReference type="PROSITE" id="PS00154">
    <property type="entry name" value="ATPASE_E1_E2"/>
    <property type="match status" value="1"/>
</dbReference>
<dbReference type="GO" id="GO:0016887">
    <property type="term" value="F:ATP hydrolysis activity"/>
    <property type="evidence" value="ECO:0007669"/>
    <property type="project" value="InterPro"/>
</dbReference>
<evidence type="ECO:0000256" key="11">
    <source>
        <dbReference type="ARBA" id="ARBA00022989"/>
    </source>
</evidence>
<dbReference type="SUPFAM" id="SSF56784">
    <property type="entry name" value="HAD-like"/>
    <property type="match status" value="3"/>
</dbReference>
<dbReference type="Pfam" id="PF00122">
    <property type="entry name" value="E1-E2_ATPase"/>
    <property type="match status" value="1"/>
</dbReference>
<evidence type="ECO:0000256" key="13">
    <source>
        <dbReference type="SAM" id="Phobius"/>
    </source>
</evidence>
<evidence type="ECO:0000313" key="16">
    <source>
        <dbReference type="Proteomes" id="UP000050790"/>
    </source>
</evidence>
<name>A0AA85AER1_9TREM</name>
<evidence type="ECO:0000256" key="12">
    <source>
        <dbReference type="ARBA" id="ARBA00023136"/>
    </source>
</evidence>
<dbReference type="GO" id="GO:0055070">
    <property type="term" value="P:copper ion homeostasis"/>
    <property type="evidence" value="ECO:0007669"/>
    <property type="project" value="TreeGrafter"/>
</dbReference>
<feature type="transmembrane region" description="Helical" evidence="13">
    <location>
        <begin position="1793"/>
        <end position="1815"/>
    </location>
</feature>
<dbReference type="WBParaSite" id="SMRG1_78560.1">
    <property type="protein sequence ID" value="SMRG1_78560.1"/>
    <property type="gene ID" value="SMRG1_78560"/>
</dbReference>
<dbReference type="SUPFAM" id="SSF55008">
    <property type="entry name" value="HMA, heavy metal-associated domain"/>
    <property type="match status" value="5"/>
</dbReference>
<organism evidence="16 17">
    <name type="scientific">Schistosoma margrebowiei</name>
    <dbReference type="NCBI Taxonomy" id="48269"/>
    <lineage>
        <taxon>Eukaryota</taxon>
        <taxon>Metazoa</taxon>
        <taxon>Spiralia</taxon>
        <taxon>Lophotrochozoa</taxon>
        <taxon>Platyhelminthes</taxon>
        <taxon>Trematoda</taxon>
        <taxon>Digenea</taxon>
        <taxon>Strigeidida</taxon>
        <taxon>Schistosomatoidea</taxon>
        <taxon>Schistosomatidae</taxon>
        <taxon>Schistosoma</taxon>
    </lineage>
</organism>
<evidence type="ECO:0000313" key="17">
    <source>
        <dbReference type="WBParaSite" id="SMRG1_78560.1"/>
    </source>
</evidence>
<protein>
    <recommendedName>
        <fullName evidence="3">P-type Cu(+) transporter</fullName>
        <ecNumber evidence="3">7.2.2.8</ecNumber>
    </recommendedName>
</protein>
<keyword evidence="12 13" id="KW-0472">Membrane</keyword>
<keyword evidence="8" id="KW-0187">Copper transport</keyword>
<dbReference type="Gene3D" id="3.30.70.100">
    <property type="match status" value="4"/>
</dbReference>
<comment type="subcellular location">
    <subcellularLocation>
        <location evidence="1">Golgi apparatus</location>
        <location evidence="1">trans-Golgi network membrane</location>
        <topology evidence="1">Multi-pass membrane protein</topology>
    </subcellularLocation>
</comment>
<dbReference type="NCBIfam" id="TIGR01494">
    <property type="entry name" value="ATPase_P-type"/>
    <property type="match status" value="1"/>
</dbReference>
<keyword evidence="7" id="KW-0547">Nucleotide-binding</keyword>
<dbReference type="Pfam" id="PF00403">
    <property type="entry name" value="HMA"/>
    <property type="match status" value="3"/>
</dbReference>
<dbReference type="PRINTS" id="PR00119">
    <property type="entry name" value="CATATPASE"/>
</dbReference>
<proteinExistence type="inferred from homology"/>
<evidence type="ECO:0000256" key="9">
    <source>
        <dbReference type="ARBA" id="ARBA00022840"/>
    </source>
</evidence>
<dbReference type="PANTHER" id="PTHR43520">
    <property type="entry name" value="ATP7, ISOFORM B"/>
    <property type="match status" value="1"/>
</dbReference>
<dbReference type="SUPFAM" id="SSF81653">
    <property type="entry name" value="Calcium ATPase, transduction domain A"/>
    <property type="match status" value="1"/>
</dbReference>
<dbReference type="FunFam" id="3.30.70.100:FF:000001">
    <property type="entry name" value="ATPase copper transporting beta"/>
    <property type="match status" value="2"/>
</dbReference>
<keyword evidence="9" id="KW-0067">ATP-binding</keyword>
<dbReference type="CDD" id="cd00371">
    <property type="entry name" value="HMA"/>
    <property type="match status" value="4"/>
</dbReference>
<keyword evidence="8" id="KW-0406">Ion transport</keyword>
<dbReference type="EC" id="7.2.2.8" evidence="3"/>
<dbReference type="GO" id="GO:0005507">
    <property type="term" value="F:copper ion binding"/>
    <property type="evidence" value="ECO:0007669"/>
    <property type="project" value="TreeGrafter"/>
</dbReference>
<dbReference type="InterPro" id="IPR059000">
    <property type="entry name" value="ATPase_P-type_domA"/>
</dbReference>
<feature type="transmembrane region" description="Helical" evidence="13">
    <location>
        <begin position="787"/>
        <end position="812"/>
    </location>
</feature>
<dbReference type="GO" id="GO:0016020">
    <property type="term" value="C:membrane"/>
    <property type="evidence" value="ECO:0007669"/>
    <property type="project" value="InterPro"/>
</dbReference>
<dbReference type="GO" id="GO:0005524">
    <property type="term" value="F:ATP binding"/>
    <property type="evidence" value="ECO:0007669"/>
    <property type="project" value="UniProtKB-KW"/>
</dbReference>
<dbReference type="InterPro" id="IPR017969">
    <property type="entry name" value="Heavy-metal-associated_CS"/>
</dbReference>
<dbReference type="Gene3D" id="2.70.150.10">
    <property type="entry name" value="Calcium-transporting ATPase, cytoplasmic transduction domain A"/>
    <property type="match status" value="1"/>
</dbReference>
<dbReference type="InterPro" id="IPR023214">
    <property type="entry name" value="HAD_sf"/>
</dbReference>
<dbReference type="SUPFAM" id="SSF81660">
    <property type="entry name" value="Metal cation-transporting ATPase, ATP-binding domain N"/>
    <property type="match status" value="1"/>
</dbReference>
<feature type="transmembrane region" description="Helical" evidence="13">
    <location>
        <begin position="1042"/>
        <end position="1062"/>
    </location>
</feature>
<dbReference type="InterPro" id="IPR023299">
    <property type="entry name" value="ATPase_P-typ_cyto_dom_N"/>
</dbReference>
<dbReference type="InterPro" id="IPR036412">
    <property type="entry name" value="HAD-like_sf"/>
</dbReference>
<evidence type="ECO:0000256" key="1">
    <source>
        <dbReference type="ARBA" id="ARBA00004166"/>
    </source>
</evidence>
<dbReference type="GO" id="GO:0043682">
    <property type="term" value="F:P-type divalent copper transporter activity"/>
    <property type="evidence" value="ECO:0007669"/>
    <property type="project" value="TreeGrafter"/>
</dbReference>
<evidence type="ECO:0000256" key="8">
    <source>
        <dbReference type="ARBA" id="ARBA00022796"/>
    </source>
</evidence>
<dbReference type="InterPro" id="IPR023298">
    <property type="entry name" value="ATPase_P-typ_TM_dom_sf"/>
</dbReference>
<feature type="transmembrane region" description="Helical" evidence="13">
    <location>
        <begin position="753"/>
        <end position="775"/>
    </location>
</feature>
<keyword evidence="6" id="KW-0479">Metal-binding</keyword>
<dbReference type="PROSITE" id="PS01047">
    <property type="entry name" value="HMA_1"/>
    <property type="match status" value="2"/>
</dbReference>
<dbReference type="Gene3D" id="3.40.1110.10">
    <property type="entry name" value="Calcium-transporting ATPase, cytoplasmic domain N"/>
    <property type="match status" value="1"/>
</dbReference>
<dbReference type="Gene3D" id="3.40.50.1000">
    <property type="entry name" value="HAD superfamily/HAD-like"/>
    <property type="match status" value="3"/>
</dbReference>
<evidence type="ECO:0000256" key="2">
    <source>
        <dbReference type="ARBA" id="ARBA00006024"/>
    </source>
</evidence>
<dbReference type="GO" id="GO:0140581">
    <property type="term" value="F:P-type monovalent copper transporter activity"/>
    <property type="evidence" value="ECO:0007669"/>
    <property type="project" value="UniProtKB-EC"/>
</dbReference>